<accession>A0ABS9JUJ8</accession>
<dbReference type="InterPro" id="IPR011009">
    <property type="entry name" value="Kinase-like_dom_sf"/>
</dbReference>
<reference evidence="1 2" key="1">
    <citation type="submission" date="2022-01" db="EMBL/GenBank/DDBJ databases">
        <title>Draft Genome Sequences of Seven Type Strains of the Genus Streptomyces.</title>
        <authorList>
            <person name="Aziz S."/>
            <person name="Coretto E."/>
            <person name="Chronakova A."/>
            <person name="Sproer C."/>
            <person name="Huber K."/>
            <person name="Nouioui I."/>
            <person name="Gross H."/>
        </authorList>
    </citation>
    <scope>NUCLEOTIDE SEQUENCE [LARGE SCALE GENOMIC DNA]</scope>
    <source>
        <strain evidence="1 2">DSM 41685</strain>
    </source>
</reference>
<comment type="caution">
    <text evidence="1">The sequence shown here is derived from an EMBL/GenBank/DDBJ whole genome shotgun (WGS) entry which is preliminary data.</text>
</comment>
<dbReference type="RefSeq" id="WP_237482665.1">
    <property type="nucleotide sequence ID" value="NZ_JAKKZF010000311.1"/>
</dbReference>
<dbReference type="EMBL" id="JAKKZF010000311">
    <property type="protein sequence ID" value="MCG0069244.1"/>
    <property type="molecule type" value="Genomic_DNA"/>
</dbReference>
<evidence type="ECO:0000313" key="1">
    <source>
        <dbReference type="EMBL" id="MCG0069244.1"/>
    </source>
</evidence>
<name>A0ABS9JUJ8_9ACTN</name>
<sequence>MVDVRTVRTGLNSAIAARVRTTDRTLFLKGLPLDHPRVWTQKREAQINPYVQGIAPRLLWHVEENGWSLLAFEFVEGRHADFTPDSPDASTVMTAMIRLADVPAPSVELKSMPHRLRTFVDDPTDLCWFVGNSLLHTEWNPHNVLMTPSGALFVDWGWASLGAAWIDPALWLLWLIAYGHTPGQAESAAAAHPAWKLAPPAGLDALSRVQRRLWDAIARDSEDDWAKTMQNAARAWERHRNPPA</sequence>
<keyword evidence="2" id="KW-1185">Reference proteome</keyword>
<dbReference type="Proteomes" id="UP001299012">
    <property type="component" value="Unassembled WGS sequence"/>
</dbReference>
<evidence type="ECO:0000313" key="2">
    <source>
        <dbReference type="Proteomes" id="UP001299012"/>
    </source>
</evidence>
<protein>
    <submittedName>
        <fullName evidence="1">Aminoglycoside phosphotransferase</fullName>
    </submittedName>
</protein>
<dbReference type="SUPFAM" id="SSF56112">
    <property type="entry name" value="Protein kinase-like (PK-like)"/>
    <property type="match status" value="1"/>
</dbReference>
<organism evidence="1 2">
    <name type="scientific">Streptomyces tricolor</name>
    <dbReference type="NCBI Taxonomy" id="68277"/>
    <lineage>
        <taxon>Bacteria</taxon>
        <taxon>Bacillati</taxon>
        <taxon>Actinomycetota</taxon>
        <taxon>Actinomycetes</taxon>
        <taxon>Kitasatosporales</taxon>
        <taxon>Streptomycetaceae</taxon>
        <taxon>Streptomyces</taxon>
        <taxon>Streptomyces violaceoruber group</taxon>
    </lineage>
</organism>
<proteinExistence type="predicted"/>
<gene>
    <name evidence="1" type="ORF">L0F81_39305</name>
</gene>